<organism evidence="2">
    <name type="scientific">Pseudomonas phage Nican01</name>
    <dbReference type="NCBI Taxonomy" id="3138540"/>
    <lineage>
        <taxon>Viruses</taxon>
        <taxon>Duplodnaviria</taxon>
        <taxon>Heunggongvirae</taxon>
        <taxon>Uroviricota</taxon>
        <taxon>Caudoviricetes</taxon>
        <taxon>Nickievirus</taxon>
    </lineage>
</organism>
<evidence type="ECO:0000313" key="2">
    <source>
        <dbReference type="EMBL" id="XAI70103.1"/>
    </source>
</evidence>
<reference evidence="2" key="1">
    <citation type="journal article" date="2024" name="J. Gen. Virol.">
        <title>Novel phages of Pseudomonas syringae unveil numerous potential auxiliary metabolic genes.</title>
        <authorList>
            <person name="Feltin C."/>
            <person name="Garneau J.R."/>
            <person name="Morris C.E."/>
            <person name="Berard A."/>
            <person name="Torres-Barcelo C."/>
        </authorList>
    </citation>
    <scope>NUCLEOTIDE SEQUENCE</scope>
</reference>
<feature type="compositionally biased region" description="Basic and acidic residues" evidence="1">
    <location>
        <begin position="91"/>
        <end position="102"/>
    </location>
</feature>
<dbReference type="EMBL" id="PP179318">
    <property type="protein sequence ID" value="XAI70103.1"/>
    <property type="molecule type" value="Genomic_DNA"/>
</dbReference>
<protein>
    <submittedName>
        <fullName evidence="2">Uncharacterized protein</fullName>
    </submittedName>
</protein>
<feature type="region of interest" description="Disordered" evidence="1">
    <location>
        <begin position="1"/>
        <end position="33"/>
    </location>
</feature>
<proteinExistence type="predicted"/>
<evidence type="ECO:0000256" key="1">
    <source>
        <dbReference type="SAM" id="MobiDB-lite"/>
    </source>
</evidence>
<gene>
    <name evidence="2" type="ORF">Nican01_00090</name>
</gene>
<feature type="region of interest" description="Disordered" evidence="1">
    <location>
        <begin position="91"/>
        <end position="114"/>
    </location>
</feature>
<name>A0AAU6W0M4_9CAUD</name>
<sequence length="280" mass="30230">MASSKKQLQQVEDAPAENAGLEELVIGGQTPDDLDAMFEDLEAGLGETSIVVNGLPAEAAPEVHNETHLIEAGQAVTNEELKRLALEELNENSEHHPEDSKLPEAQPKKKAPVTKRISTAGMAKSEALATALGDKLDTLLMVDSDDLALPEDQQFDKRIALLEKIDGLPKKIGEKATNLFAHVSKGAQLSNYTRIAINFLLQHGEMTSKQLKDTYLSRPYSEGTSSSQTTQLMNLLPALGIAKKEAGKLVVNPTSTLFPMLTKLTEPAEPAEDNLEDDAA</sequence>
<accession>A0AAU6W0M4</accession>
<feature type="compositionally biased region" description="Polar residues" evidence="1">
    <location>
        <begin position="1"/>
        <end position="10"/>
    </location>
</feature>